<proteinExistence type="predicted"/>
<dbReference type="Proteomes" id="UP000609346">
    <property type="component" value="Unassembled WGS sequence"/>
</dbReference>
<dbReference type="InterPro" id="IPR012854">
    <property type="entry name" value="Cu_amine_oxidase-like_N"/>
</dbReference>
<dbReference type="Gene3D" id="3.30.457.10">
    <property type="entry name" value="Copper amine oxidase-like, N-terminal domain"/>
    <property type="match status" value="1"/>
</dbReference>
<dbReference type="RefSeq" id="WP_318152515.1">
    <property type="nucleotide sequence ID" value="NZ_JACXZA010000001.1"/>
</dbReference>
<gene>
    <name evidence="3" type="ORF">H8B09_01725</name>
</gene>
<evidence type="ECO:0000313" key="3">
    <source>
        <dbReference type="EMBL" id="MBD3917458.1"/>
    </source>
</evidence>
<evidence type="ECO:0000259" key="2">
    <source>
        <dbReference type="Pfam" id="PF07833"/>
    </source>
</evidence>
<dbReference type="InterPro" id="IPR036582">
    <property type="entry name" value="Mao_N_sf"/>
</dbReference>
<evidence type="ECO:0000313" key="4">
    <source>
        <dbReference type="Proteomes" id="UP000609346"/>
    </source>
</evidence>
<accession>A0ABR8MN65</accession>
<feature type="coiled-coil region" evidence="1">
    <location>
        <begin position="277"/>
        <end position="304"/>
    </location>
</feature>
<organism evidence="3 4">
    <name type="scientific">Paenibacillus terricola</name>
    <dbReference type="NCBI Taxonomy" id="2763503"/>
    <lineage>
        <taxon>Bacteria</taxon>
        <taxon>Bacillati</taxon>
        <taxon>Bacillota</taxon>
        <taxon>Bacilli</taxon>
        <taxon>Bacillales</taxon>
        <taxon>Paenibacillaceae</taxon>
        <taxon>Paenibacillus</taxon>
    </lineage>
</organism>
<dbReference type="SUPFAM" id="SSF55383">
    <property type="entry name" value="Copper amine oxidase, domain N"/>
    <property type="match status" value="1"/>
</dbReference>
<sequence>MHKWKLFSMKRLSVVLLAAVVVIIAGCQAVSGIDLNRVLLNSLKVQTMESKSSISFQLLRNETADIEDDFSDESDELLSLLSNMTLQVDEAKQQDSEHMSMKGALKFDDLSIGYSLIVDGDTALMTIEGASRPFLFDMTGEDIMDSYLYGTEVEDLGPDTAAASWSDEPSLMDFGYKVLDQVGGYFIDKMPNPKDLSVDPLVTEKVNGESLTLAHLNVKLDAVQAWGWVQSYLDALTSDREGLRTMMKGVVDLVLADPVLRETIALDENGEVYEPTAEEIDTTVDEMIDELTQLNQSMAELAKEDEFSDIINKNSSVKADVYVDAKLDIRKLSLEASYKPDPSMMDEEEMPFEGFVLRFNQERWNVNGDVVADKVSDKQKQSAISLDTLESQQGYQTLRLFNPTSDAYSLLRNKLHIGKQTAVWSVWDDDSPVIVTASGVTIIPLRDAATQFGLNLSVERDGIHLFDPATNASLKVNKGSKKAIVNGKAVNWSYPVTVVDGITYVPARDFAKAFGASVKWYTYGDNIKYSFTIEREVG</sequence>
<keyword evidence="4" id="KW-1185">Reference proteome</keyword>
<dbReference type="Pfam" id="PF07833">
    <property type="entry name" value="Cu_amine_oxidN1"/>
    <property type="match status" value="1"/>
</dbReference>
<comment type="caution">
    <text evidence="3">The sequence shown here is derived from an EMBL/GenBank/DDBJ whole genome shotgun (WGS) entry which is preliminary data.</text>
</comment>
<name>A0ABR8MN65_9BACL</name>
<protein>
    <submittedName>
        <fullName evidence="3">Copper amine oxidase N-terminal domain-containing protein</fullName>
    </submittedName>
</protein>
<feature type="domain" description="Copper amine oxidase-like N-terminal" evidence="2">
    <location>
        <begin position="429"/>
        <end position="521"/>
    </location>
</feature>
<dbReference type="EMBL" id="JACXZA010000001">
    <property type="protein sequence ID" value="MBD3917458.1"/>
    <property type="molecule type" value="Genomic_DNA"/>
</dbReference>
<dbReference type="PROSITE" id="PS51257">
    <property type="entry name" value="PROKAR_LIPOPROTEIN"/>
    <property type="match status" value="1"/>
</dbReference>
<keyword evidence="1" id="KW-0175">Coiled coil</keyword>
<evidence type="ECO:0000256" key="1">
    <source>
        <dbReference type="SAM" id="Coils"/>
    </source>
</evidence>
<reference evidence="3 4" key="1">
    <citation type="submission" date="2020-09" db="EMBL/GenBank/DDBJ databases">
        <title>Paenibacillus sp. strain PR3 16S rRNA gene Genome sequencing and assembly.</title>
        <authorList>
            <person name="Kim J."/>
        </authorList>
    </citation>
    <scope>NUCLEOTIDE SEQUENCE [LARGE SCALE GENOMIC DNA]</scope>
    <source>
        <strain evidence="3 4">PR3</strain>
    </source>
</reference>